<keyword evidence="3" id="KW-0433">Leucine-rich repeat</keyword>
<evidence type="ECO:0000256" key="13">
    <source>
        <dbReference type="ARBA" id="ARBA00023170"/>
    </source>
</evidence>
<feature type="chain" id="PRO_5047011135" evidence="18">
    <location>
        <begin position="30"/>
        <end position="929"/>
    </location>
</feature>
<feature type="domain" description="Protein kinase" evidence="19">
    <location>
        <begin position="597"/>
        <end position="878"/>
    </location>
</feature>
<dbReference type="SMART" id="SM00369">
    <property type="entry name" value="LRR_TYP"/>
    <property type="match status" value="5"/>
</dbReference>
<comment type="subcellular location">
    <subcellularLocation>
        <location evidence="1">Cell membrane</location>
        <topology evidence="1">Single-pass membrane protein</topology>
    </subcellularLocation>
</comment>
<organism evidence="20 21">
    <name type="scientific">Platanthera guangdongensis</name>
    <dbReference type="NCBI Taxonomy" id="2320717"/>
    <lineage>
        <taxon>Eukaryota</taxon>
        <taxon>Viridiplantae</taxon>
        <taxon>Streptophyta</taxon>
        <taxon>Embryophyta</taxon>
        <taxon>Tracheophyta</taxon>
        <taxon>Spermatophyta</taxon>
        <taxon>Magnoliopsida</taxon>
        <taxon>Liliopsida</taxon>
        <taxon>Asparagales</taxon>
        <taxon>Orchidaceae</taxon>
        <taxon>Orchidoideae</taxon>
        <taxon>Orchideae</taxon>
        <taxon>Orchidinae</taxon>
        <taxon>Platanthera</taxon>
    </lineage>
</organism>
<evidence type="ECO:0000256" key="15">
    <source>
        <dbReference type="PROSITE-ProRule" id="PRU10141"/>
    </source>
</evidence>
<dbReference type="InterPro" id="IPR032675">
    <property type="entry name" value="LRR_dom_sf"/>
</dbReference>
<gene>
    <name evidence="20" type="primary">TMK1</name>
    <name evidence="20" type="ORF">KSP40_PGU005402</name>
</gene>
<dbReference type="PANTHER" id="PTHR47986:SF34">
    <property type="entry name" value="RECEPTOR-LIKE KINASE TMK2"/>
    <property type="match status" value="1"/>
</dbReference>
<evidence type="ECO:0000313" key="20">
    <source>
        <dbReference type="EMBL" id="KAK8943980.1"/>
    </source>
</evidence>
<dbReference type="InterPro" id="IPR008271">
    <property type="entry name" value="Ser/Thr_kinase_AS"/>
</dbReference>
<dbReference type="EMBL" id="JBBWWR010000018">
    <property type="protein sequence ID" value="KAK8943980.1"/>
    <property type="molecule type" value="Genomic_DNA"/>
</dbReference>
<dbReference type="Pfam" id="PF08263">
    <property type="entry name" value="LRRNT_2"/>
    <property type="match status" value="2"/>
</dbReference>
<evidence type="ECO:0000256" key="18">
    <source>
        <dbReference type="SAM" id="SignalP"/>
    </source>
</evidence>
<name>A0ABR2LMB6_9ASPA</name>
<dbReference type="InterPro" id="IPR000719">
    <property type="entry name" value="Prot_kinase_dom"/>
</dbReference>
<evidence type="ECO:0000256" key="17">
    <source>
        <dbReference type="SAM" id="Phobius"/>
    </source>
</evidence>
<keyword evidence="14" id="KW-0325">Glycoprotein</keyword>
<evidence type="ECO:0000256" key="11">
    <source>
        <dbReference type="ARBA" id="ARBA00022989"/>
    </source>
</evidence>
<evidence type="ECO:0000256" key="4">
    <source>
        <dbReference type="ARBA" id="ARBA00022679"/>
    </source>
</evidence>
<keyword evidence="8 15" id="KW-0547">Nucleotide-binding</keyword>
<evidence type="ECO:0000256" key="10">
    <source>
        <dbReference type="ARBA" id="ARBA00022840"/>
    </source>
</evidence>
<accession>A0ABR2LMB6</accession>
<evidence type="ECO:0000256" key="2">
    <source>
        <dbReference type="ARBA" id="ARBA00008684"/>
    </source>
</evidence>
<evidence type="ECO:0000256" key="7">
    <source>
        <dbReference type="ARBA" id="ARBA00022737"/>
    </source>
</evidence>
<dbReference type="SUPFAM" id="SSF56112">
    <property type="entry name" value="Protein kinase-like (PK-like)"/>
    <property type="match status" value="1"/>
</dbReference>
<proteinExistence type="inferred from homology"/>
<dbReference type="PROSITE" id="PS00108">
    <property type="entry name" value="PROTEIN_KINASE_ST"/>
    <property type="match status" value="1"/>
</dbReference>
<keyword evidence="7" id="KW-0677">Repeat</keyword>
<dbReference type="PANTHER" id="PTHR47986">
    <property type="entry name" value="OSJNBA0070M12.3 PROTEIN"/>
    <property type="match status" value="1"/>
</dbReference>
<keyword evidence="11 17" id="KW-1133">Transmembrane helix</keyword>
<evidence type="ECO:0000313" key="21">
    <source>
        <dbReference type="Proteomes" id="UP001412067"/>
    </source>
</evidence>
<sequence length="929" mass="99943">MLSPMWIKKAKPPLSLVAVALILAEACIASASAAGGGGDASVMGDFSKSLRNAPEDWIPGSDPCSPKWTGVSCSGGRVTGINLRGQGISGTLPSSLSSLTGLQSLFLPGNQLSGPLPSLSSLATLQAISVDSNLFSSVPPTFFSGLSALQKISLDDNPFDPWELPDSFADCPLVSVSASNASITGKLPDFFDRLSSLQSFRLSYNNLSGPLPTSLSGSPIRELFLNNQQGSKLSGRIDVIGQMEHLSLLWLQSNAFSGPIPDLSNLTSLQSFNVRDNALTGVVPNSLITASTLENISLSNNDLQGPMPKFGSSVLADIQKGNNFCLPEAMACDIKVMQLLAVAEGFGYPAMLASYWTGNDPCGGGSGWFGVICDQHGTIATLNFANQHLEGFISPDMANISSLVKVILNNNSLTGVIPGSLTTLPHLQLLDVSYNQLTGNIPDFAPTVHVVKDGNNFGSDSPGGGGSDGSAPDGSPSSSSSSSYSGAQNGKSKFPPGVKVAITLSVLFLLGCIIAGLIYFPIHKKKMERIKRVQMETFPEHHPESVKVAVGFHGDGTSVNEFYPQDRRMERSDPTPPRENSENIISIWDLRKATNNFSEDSILGRGGFGVVYKGVLGNGVLVAVKRCVLDMLSMKGVAEFKAEIGLIGKARHRHLVSLLGYCEHERERLLVYEYMPEGTLAQHLFDREGSVYCPLTWKQRLTIALDVAKAMEYLHNFMQGSFIHRDLKPSNILLDHDLRGKVSDFGLLKLAGDNEKSMATRLAGTFGYLAPEYATTGKVTRKIDVYAFGVILLELMTSRKVLDDTVPDEDANLVAAFRRVYSRGSAGLEKFVDPSIFPNDESRISITAVADIAFHCTSREPVCRPEMSNVVTMLSPVADQWSPGNYGDRDDDRESTVSLTSMVHRWQMTDDSSYNSLISTNKPGASTLR</sequence>
<keyword evidence="10 15" id="KW-0067">ATP-binding</keyword>
<keyword evidence="12 17" id="KW-0472">Membrane</keyword>
<comment type="caution">
    <text evidence="20">The sequence shown here is derived from an EMBL/GenBank/DDBJ whole genome shotgun (WGS) entry which is preliminary data.</text>
</comment>
<keyword evidence="9 20" id="KW-0418">Kinase</keyword>
<dbReference type="SMART" id="SM00220">
    <property type="entry name" value="S_TKc"/>
    <property type="match status" value="1"/>
</dbReference>
<evidence type="ECO:0000256" key="1">
    <source>
        <dbReference type="ARBA" id="ARBA00004162"/>
    </source>
</evidence>
<dbReference type="InterPro" id="IPR003591">
    <property type="entry name" value="Leu-rich_rpt_typical-subtyp"/>
</dbReference>
<keyword evidence="21" id="KW-1185">Reference proteome</keyword>
<keyword evidence="4" id="KW-0808">Transferase</keyword>
<reference evidence="20 21" key="1">
    <citation type="journal article" date="2022" name="Nat. Plants">
        <title>Genomes of leafy and leafless Platanthera orchids illuminate the evolution of mycoheterotrophy.</title>
        <authorList>
            <person name="Li M.H."/>
            <person name="Liu K.W."/>
            <person name="Li Z."/>
            <person name="Lu H.C."/>
            <person name="Ye Q.L."/>
            <person name="Zhang D."/>
            <person name="Wang J.Y."/>
            <person name="Li Y.F."/>
            <person name="Zhong Z.M."/>
            <person name="Liu X."/>
            <person name="Yu X."/>
            <person name="Liu D.K."/>
            <person name="Tu X.D."/>
            <person name="Liu B."/>
            <person name="Hao Y."/>
            <person name="Liao X.Y."/>
            <person name="Jiang Y.T."/>
            <person name="Sun W.H."/>
            <person name="Chen J."/>
            <person name="Chen Y.Q."/>
            <person name="Ai Y."/>
            <person name="Zhai J.W."/>
            <person name="Wu S.S."/>
            <person name="Zhou Z."/>
            <person name="Hsiao Y.Y."/>
            <person name="Wu W.L."/>
            <person name="Chen Y.Y."/>
            <person name="Lin Y.F."/>
            <person name="Hsu J.L."/>
            <person name="Li C.Y."/>
            <person name="Wang Z.W."/>
            <person name="Zhao X."/>
            <person name="Zhong W.Y."/>
            <person name="Ma X.K."/>
            <person name="Ma L."/>
            <person name="Huang J."/>
            <person name="Chen G.Z."/>
            <person name="Huang M.Z."/>
            <person name="Huang L."/>
            <person name="Peng D.H."/>
            <person name="Luo Y.B."/>
            <person name="Zou S.Q."/>
            <person name="Chen S.P."/>
            <person name="Lan S."/>
            <person name="Tsai W.C."/>
            <person name="Van de Peer Y."/>
            <person name="Liu Z.J."/>
        </authorList>
    </citation>
    <scope>NUCLEOTIDE SEQUENCE [LARGE SCALE GENOMIC DNA]</scope>
    <source>
        <strain evidence="20">Lor288</strain>
    </source>
</reference>
<feature type="binding site" evidence="15">
    <location>
        <position position="625"/>
    </location>
    <ligand>
        <name>ATP</name>
        <dbReference type="ChEBI" id="CHEBI:30616"/>
    </ligand>
</feature>
<keyword evidence="6 18" id="KW-0732">Signal</keyword>
<keyword evidence="13 20" id="KW-0675">Receptor</keyword>
<evidence type="ECO:0000256" key="6">
    <source>
        <dbReference type="ARBA" id="ARBA00022729"/>
    </source>
</evidence>
<evidence type="ECO:0000256" key="8">
    <source>
        <dbReference type="ARBA" id="ARBA00022741"/>
    </source>
</evidence>
<dbReference type="SUPFAM" id="SSF52058">
    <property type="entry name" value="L domain-like"/>
    <property type="match status" value="1"/>
</dbReference>
<feature type="transmembrane region" description="Helical" evidence="17">
    <location>
        <begin position="500"/>
        <end position="522"/>
    </location>
</feature>
<dbReference type="PROSITE" id="PS00107">
    <property type="entry name" value="PROTEIN_KINASE_ATP"/>
    <property type="match status" value="1"/>
</dbReference>
<dbReference type="GO" id="GO:0016301">
    <property type="term" value="F:kinase activity"/>
    <property type="evidence" value="ECO:0007669"/>
    <property type="project" value="UniProtKB-KW"/>
</dbReference>
<dbReference type="CDD" id="cd14066">
    <property type="entry name" value="STKc_IRAK"/>
    <property type="match status" value="1"/>
</dbReference>
<feature type="signal peptide" evidence="18">
    <location>
        <begin position="1"/>
        <end position="29"/>
    </location>
</feature>
<dbReference type="Gene3D" id="1.10.510.10">
    <property type="entry name" value="Transferase(Phosphotransferase) domain 1"/>
    <property type="match status" value="1"/>
</dbReference>
<dbReference type="InterPro" id="IPR011009">
    <property type="entry name" value="Kinase-like_dom_sf"/>
</dbReference>
<feature type="compositionally biased region" description="Low complexity" evidence="16">
    <location>
        <begin position="469"/>
        <end position="486"/>
    </location>
</feature>
<evidence type="ECO:0000256" key="12">
    <source>
        <dbReference type="ARBA" id="ARBA00023136"/>
    </source>
</evidence>
<dbReference type="InterPro" id="IPR001611">
    <property type="entry name" value="Leu-rich_rpt"/>
</dbReference>
<feature type="region of interest" description="Disordered" evidence="16">
    <location>
        <begin position="455"/>
        <end position="492"/>
    </location>
</feature>
<dbReference type="InterPro" id="IPR052422">
    <property type="entry name" value="Auxin_Ser/Thr_Kinase"/>
</dbReference>
<evidence type="ECO:0000256" key="5">
    <source>
        <dbReference type="ARBA" id="ARBA00022692"/>
    </source>
</evidence>
<evidence type="ECO:0000256" key="16">
    <source>
        <dbReference type="SAM" id="MobiDB-lite"/>
    </source>
</evidence>
<keyword evidence="5 17" id="KW-0812">Transmembrane</keyword>
<dbReference type="Pfam" id="PF00560">
    <property type="entry name" value="LRR_1"/>
    <property type="match status" value="2"/>
</dbReference>
<evidence type="ECO:0000259" key="19">
    <source>
        <dbReference type="PROSITE" id="PS50011"/>
    </source>
</evidence>
<dbReference type="InterPro" id="IPR017441">
    <property type="entry name" value="Protein_kinase_ATP_BS"/>
</dbReference>
<dbReference type="PROSITE" id="PS50011">
    <property type="entry name" value="PROTEIN_KINASE_DOM"/>
    <property type="match status" value="1"/>
</dbReference>
<protein>
    <submittedName>
        <fullName evidence="20">Receptor protein kinase TMK1</fullName>
    </submittedName>
</protein>
<evidence type="ECO:0000256" key="3">
    <source>
        <dbReference type="ARBA" id="ARBA00022614"/>
    </source>
</evidence>
<dbReference type="Gene3D" id="3.80.10.10">
    <property type="entry name" value="Ribonuclease Inhibitor"/>
    <property type="match status" value="2"/>
</dbReference>
<dbReference type="Gene3D" id="3.30.200.20">
    <property type="entry name" value="Phosphorylase Kinase, domain 1"/>
    <property type="match status" value="1"/>
</dbReference>
<dbReference type="Proteomes" id="UP001412067">
    <property type="component" value="Unassembled WGS sequence"/>
</dbReference>
<comment type="similarity">
    <text evidence="2">Belongs to the protein kinase superfamily. Ser/Thr protein kinase family.</text>
</comment>
<evidence type="ECO:0000256" key="9">
    <source>
        <dbReference type="ARBA" id="ARBA00022777"/>
    </source>
</evidence>
<evidence type="ECO:0000256" key="14">
    <source>
        <dbReference type="ARBA" id="ARBA00023180"/>
    </source>
</evidence>
<dbReference type="InterPro" id="IPR013210">
    <property type="entry name" value="LRR_N_plant-typ"/>
</dbReference>
<dbReference type="Pfam" id="PF00069">
    <property type="entry name" value="Pkinase"/>
    <property type="match status" value="1"/>
</dbReference>